<gene>
    <name evidence="5 8" type="primary">rplX</name>
    <name evidence="8" type="ORF">ACFSW8_02195</name>
</gene>
<dbReference type="InterPro" id="IPR003256">
    <property type="entry name" value="Ribosomal_uL24"/>
</dbReference>
<keyword evidence="2 5" id="KW-0689">Ribosomal protein</keyword>
<dbReference type="Gene3D" id="2.30.30.30">
    <property type="match status" value="1"/>
</dbReference>
<dbReference type="InterPro" id="IPR057264">
    <property type="entry name" value="Ribosomal_uL24_C"/>
</dbReference>
<keyword evidence="3 5" id="KW-0687">Ribonucleoprotein</keyword>
<proteinExistence type="inferred from homology"/>
<accession>A0ABW4Z728</accession>
<name>A0ABW4Z728_9BACT</name>
<reference evidence="9" key="1">
    <citation type="journal article" date="2019" name="Int. J. Syst. Evol. Microbiol.">
        <title>The Global Catalogue of Microorganisms (GCM) 10K type strain sequencing project: providing services to taxonomists for standard genome sequencing and annotation.</title>
        <authorList>
            <consortium name="The Broad Institute Genomics Platform"/>
            <consortium name="The Broad Institute Genome Sequencing Center for Infectious Disease"/>
            <person name="Wu L."/>
            <person name="Ma J."/>
        </authorList>
    </citation>
    <scope>NUCLEOTIDE SEQUENCE [LARGE SCALE GENOMIC DNA]</scope>
    <source>
        <strain evidence="9">CCUG 57942</strain>
    </source>
</reference>
<dbReference type="Pfam" id="PF17136">
    <property type="entry name" value="ribosomal_L24"/>
    <property type="match status" value="1"/>
</dbReference>
<dbReference type="InterPro" id="IPR005824">
    <property type="entry name" value="KOW"/>
</dbReference>
<dbReference type="RefSeq" id="WP_377089226.1">
    <property type="nucleotide sequence ID" value="NZ_JBHSJL010000014.1"/>
</dbReference>
<dbReference type="HAMAP" id="MF_01326_B">
    <property type="entry name" value="Ribosomal_uL24_B"/>
    <property type="match status" value="1"/>
</dbReference>
<evidence type="ECO:0000259" key="7">
    <source>
        <dbReference type="SMART" id="SM00739"/>
    </source>
</evidence>
<dbReference type="CDD" id="cd06089">
    <property type="entry name" value="KOW_RPL26"/>
    <property type="match status" value="1"/>
</dbReference>
<comment type="function">
    <text evidence="5">One of two assembly initiator proteins, it binds directly to the 5'-end of the 23S rRNA, where it nucleates assembly of the 50S subunit.</text>
</comment>
<evidence type="ECO:0000256" key="5">
    <source>
        <dbReference type="HAMAP-Rule" id="MF_01326"/>
    </source>
</evidence>
<comment type="function">
    <text evidence="5">One of the proteins that surrounds the polypeptide exit tunnel on the outside of the subunit.</text>
</comment>
<evidence type="ECO:0000256" key="6">
    <source>
        <dbReference type="RuleBase" id="RU003477"/>
    </source>
</evidence>
<evidence type="ECO:0000256" key="2">
    <source>
        <dbReference type="ARBA" id="ARBA00022980"/>
    </source>
</evidence>
<sequence length="73" mass="7753">MAHVKKGDKVQVIAGSHKGATGTVTSVNEAKQRVIVEGVRKIKKALKRSEANPEGGIVEIDGPIHISNVKKVD</sequence>
<organism evidence="8 9">
    <name type="scientific">Rubritalea tangerina</name>
    <dbReference type="NCBI Taxonomy" id="430798"/>
    <lineage>
        <taxon>Bacteria</taxon>
        <taxon>Pseudomonadati</taxon>
        <taxon>Verrucomicrobiota</taxon>
        <taxon>Verrucomicrobiia</taxon>
        <taxon>Verrucomicrobiales</taxon>
        <taxon>Rubritaleaceae</taxon>
        <taxon>Rubritalea</taxon>
    </lineage>
</organism>
<dbReference type="GO" id="GO:0005840">
    <property type="term" value="C:ribosome"/>
    <property type="evidence" value="ECO:0007669"/>
    <property type="project" value="UniProtKB-KW"/>
</dbReference>
<evidence type="ECO:0000256" key="3">
    <source>
        <dbReference type="ARBA" id="ARBA00023274"/>
    </source>
</evidence>
<dbReference type="EMBL" id="JBHUJB010000011">
    <property type="protein sequence ID" value="MFD2157703.1"/>
    <property type="molecule type" value="Genomic_DNA"/>
</dbReference>
<keyword evidence="5" id="KW-0699">rRNA-binding</keyword>
<evidence type="ECO:0000256" key="1">
    <source>
        <dbReference type="ARBA" id="ARBA00010618"/>
    </source>
</evidence>
<dbReference type="InterPro" id="IPR014722">
    <property type="entry name" value="Rib_uL2_dom2"/>
</dbReference>
<comment type="similarity">
    <text evidence="1 5 6">Belongs to the universal ribosomal protein uL24 family.</text>
</comment>
<dbReference type="PROSITE" id="PS01108">
    <property type="entry name" value="RIBOSOMAL_L24"/>
    <property type="match status" value="1"/>
</dbReference>
<feature type="domain" description="KOW" evidence="7">
    <location>
        <begin position="3"/>
        <end position="30"/>
    </location>
</feature>
<dbReference type="InterPro" id="IPR041988">
    <property type="entry name" value="Ribosomal_uL24_KOW"/>
</dbReference>
<dbReference type="Pfam" id="PF00467">
    <property type="entry name" value="KOW"/>
    <property type="match status" value="1"/>
</dbReference>
<comment type="caution">
    <text evidence="8">The sequence shown here is derived from an EMBL/GenBank/DDBJ whole genome shotgun (WGS) entry which is preliminary data.</text>
</comment>
<dbReference type="Proteomes" id="UP001597389">
    <property type="component" value="Unassembled WGS sequence"/>
</dbReference>
<evidence type="ECO:0000313" key="8">
    <source>
        <dbReference type="EMBL" id="MFD2157703.1"/>
    </source>
</evidence>
<dbReference type="InterPro" id="IPR008991">
    <property type="entry name" value="Translation_prot_SH3-like_sf"/>
</dbReference>
<dbReference type="PANTHER" id="PTHR12903">
    <property type="entry name" value="MITOCHONDRIAL RIBOSOMAL PROTEIN L24"/>
    <property type="match status" value="1"/>
</dbReference>
<evidence type="ECO:0000313" key="9">
    <source>
        <dbReference type="Proteomes" id="UP001597389"/>
    </source>
</evidence>
<dbReference type="InterPro" id="IPR005825">
    <property type="entry name" value="Ribosomal_uL24_CS"/>
</dbReference>
<evidence type="ECO:0000256" key="4">
    <source>
        <dbReference type="ARBA" id="ARBA00035206"/>
    </source>
</evidence>
<keyword evidence="5" id="KW-0694">RNA-binding</keyword>
<comment type="subunit">
    <text evidence="5">Part of the 50S ribosomal subunit.</text>
</comment>
<dbReference type="SUPFAM" id="SSF50104">
    <property type="entry name" value="Translation proteins SH3-like domain"/>
    <property type="match status" value="1"/>
</dbReference>
<dbReference type="SMART" id="SM00739">
    <property type="entry name" value="KOW"/>
    <property type="match status" value="1"/>
</dbReference>
<protein>
    <recommendedName>
        <fullName evidence="4 5">Large ribosomal subunit protein uL24</fullName>
    </recommendedName>
</protein>
<keyword evidence="9" id="KW-1185">Reference proteome</keyword>
<dbReference type="NCBIfam" id="TIGR01079">
    <property type="entry name" value="rplX_bact"/>
    <property type="match status" value="1"/>
</dbReference>